<keyword evidence="2" id="KW-0560">Oxidoreductase</keyword>
<proteinExistence type="inferred from homology"/>
<accession>A0ABQ1KTL8</accession>
<dbReference type="PANTHER" id="PTHR43673">
    <property type="entry name" value="NAD(P)H NITROREDUCTASE YDGI-RELATED"/>
    <property type="match status" value="1"/>
</dbReference>
<gene>
    <name evidence="4" type="ORF">GCM10011352_36260</name>
</gene>
<dbReference type="Gene3D" id="3.40.109.10">
    <property type="entry name" value="NADH Oxidase"/>
    <property type="match status" value="1"/>
</dbReference>
<comment type="caution">
    <text evidence="4">The sequence shown here is derived from an EMBL/GenBank/DDBJ whole genome shotgun (WGS) entry which is preliminary data.</text>
</comment>
<feature type="domain" description="Nitroreductase" evidence="3">
    <location>
        <begin position="210"/>
        <end position="296"/>
    </location>
</feature>
<dbReference type="InterPro" id="IPR029479">
    <property type="entry name" value="Nitroreductase"/>
</dbReference>
<dbReference type="PANTHER" id="PTHR43673:SF10">
    <property type="entry name" value="NADH DEHYDROGENASE_NAD(P)H NITROREDUCTASE XCC3605-RELATED"/>
    <property type="match status" value="1"/>
</dbReference>
<evidence type="ECO:0000256" key="2">
    <source>
        <dbReference type="ARBA" id="ARBA00023002"/>
    </source>
</evidence>
<evidence type="ECO:0000256" key="1">
    <source>
        <dbReference type="ARBA" id="ARBA00007118"/>
    </source>
</evidence>
<feature type="domain" description="Nitroreductase" evidence="3">
    <location>
        <begin position="153"/>
        <end position="207"/>
    </location>
</feature>
<protein>
    <recommendedName>
        <fullName evidence="3">Nitroreductase domain-containing protein</fullName>
    </recommendedName>
</protein>
<comment type="similarity">
    <text evidence="1">Belongs to the nitroreductase family.</text>
</comment>
<evidence type="ECO:0000313" key="5">
    <source>
        <dbReference type="Proteomes" id="UP000629025"/>
    </source>
</evidence>
<dbReference type="EMBL" id="BMIJ01000008">
    <property type="protein sequence ID" value="GGC06773.1"/>
    <property type="molecule type" value="Genomic_DNA"/>
</dbReference>
<keyword evidence="5" id="KW-1185">Reference proteome</keyword>
<reference evidence="5" key="1">
    <citation type="journal article" date="2019" name="Int. J. Syst. Evol. Microbiol.">
        <title>The Global Catalogue of Microorganisms (GCM) 10K type strain sequencing project: providing services to taxonomists for standard genome sequencing and annotation.</title>
        <authorList>
            <consortium name="The Broad Institute Genomics Platform"/>
            <consortium name="The Broad Institute Genome Sequencing Center for Infectious Disease"/>
            <person name="Wu L."/>
            <person name="Ma J."/>
        </authorList>
    </citation>
    <scope>NUCLEOTIDE SEQUENCE [LARGE SCALE GENOMIC DNA]</scope>
    <source>
        <strain evidence="5">CGMCC 1.15341</strain>
    </source>
</reference>
<dbReference type="Proteomes" id="UP000629025">
    <property type="component" value="Unassembled WGS sequence"/>
</dbReference>
<sequence length="320" mass="36796">MLDLTKNIIRPVRDLISGFVNFLYDYSIYCQNSSSIFRKSEKITYEIIKTYHALEKSMTFSPHDKYAGGGVALKLYKLLCLKNSKYGLGVMDKIGGNVLLKYLVLSENKESDFIRSQDLDWLLYDDEKGGIKKIKRDYIQQGMFEKPEDFFLTRFSIRDFLPQHVPKDLLLEAISLAIKTPSSCNRQPWLVHLVSDEHTKNKILDIQFGNRGFGHKIPNILVISMNSSAYTTACERYQYWIDGGMFCMSLIYALHAKGLGTCCLNWSQEYKNDLKIKKIIEVDSSNRVIMIIAVGYIADEVSVCRSDRKSIDDIVKVVER</sequence>
<dbReference type="InterPro" id="IPR000415">
    <property type="entry name" value="Nitroreductase-like"/>
</dbReference>
<evidence type="ECO:0000313" key="4">
    <source>
        <dbReference type="EMBL" id="GGC06773.1"/>
    </source>
</evidence>
<dbReference type="SUPFAM" id="SSF55469">
    <property type="entry name" value="FMN-dependent nitroreductase-like"/>
    <property type="match status" value="1"/>
</dbReference>
<name>A0ABQ1KTL8_9GAMM</name>
<dbReference type="RefSeq" id="WP_188750940.1">
    <property type="nucleotide sequence ID" value="NZ_BMIJ01000008.1"/>
</dbReference>
<dbReference type="Pfam" id="PF00881">
    <property type="entry name" value="Nitroreductase"/>
    <property type="match status" value="2"/>
</dbReference>
<evidence type="ECO:0000259" key="3">
    <source>
        <dbReference type="Pfam" id="PF00881"/>
    </source>
</evidence>
<organism evidence="4 5">
    <name type="scientific">Marinobacterium zhoushanense</name>
    <dbReference type="NCBI Taxonomy" id="1679163"/>
    <lineage>
        <taxon>Bacteria</taxon>
        <taxon>Pseudomonadati</taxon>
        <taxon>Pseudomonadota</taxon>
        <taxon>Gammaproteobacteria</taxon>
        <taxon>Oceanospirillales</taxon>
        <taxon>Oceanospirillaceae</taxon>
        <taxon>Marinobacterium</taxon>
    </lineage>
</organism>